<evidence type="ECO:0000256" key="1">
    <source>
        <dbReference type="ARBA" id="ARBA00022630"/>
    </source>
</evidence>
<evidence type="ECO:0000259" key="7">
    <source>
        <dbReference type="Pfam" id="PF00296"/>
    </source>
</evidence>
<dbReference type="GO" id="GO:0004497">
    <property type="term" value="F:monooxygenase activity"/>
    <property type="evidence" value="ECO:0007669"/>
    <property type="project" value="UniProtKB-KW"/>
</dbReference>
<evidence type="ECO:0000256" key="3">
    <source>
        <dbReference type="ARBA" id="ARBA00023002"/>
    </source>
</evidence>
<dbReference type="Gene3D" id="3.20.20.30">
    <property type="entry name" value="Luciferase-like domain"/>
    <property type="match status" value="1"/>
</dbReference>
<dbReference type="EC" id="1.14.-.-" evidence="8"/>
<name>A0A846XC03_9NOCA</name>
<dbReference type="SUPFAM" id="SSF51679">
    <property type="entry name" value="Bacterial luciferase-like"/>
    <property type="match status" value="1"/>
</dbReference>
<keyword evidence="3 8" id="KW-0560">Oxidoreductase</keyword>
<dbReference type="PANTHER" id="PTHR30011:SF16">
    <property type="entry name" value="C2H2 FINGER DOMAIN TRANSCRIPTION FACTOR (EUROFUNG)-RELATED"/>
    <property type="match status" value="1"/>
</dbReference>
<comment type="similarity">
    <text evidence="5">Belongs to the NtaA/SnaA/DszA monooxygenase family.</text>
</comment>
<dbReference type="GO" id="GO:0016705">
    <property type="term" value="F:oxidoreductase activity, acting on paired donors, with incorporation or reduction of molecular oxygen"/>
    <property type="evidence" value="ECO:0007669"/>
    <property type="project" value="InterPro"/>
</dbReference>
<feature type="binding site" evidence="6">
    <location>
        <position position="155"/>
    </location>
    <ligand>
        <name>FMN</name>
        <dbReference type="ChEBI" id="CHEBI:58210"/>
    </ligand>
</feature>
<evidence type="ECO:0000256" key="2">
    <source>
        <dbReference type="ARBA" id="ARBA00022643"/>
    </source>
</evidence>
<evidence type="ECO:0000256" key="6">
    <source>
        <dbReference type="PIRSR" id="PIRSR000337-1"/>
    </source>
</evidence>
<evidence type="ECO:0000313" key="9">
    <source>
        <dbReference type="Proteomes" id="UP000565715"/>
    </source>
</evidence>
<organism evidence="8 9">
    <name type="scientific">Nocardia speluncae</name>
    <dbReference type="NCBI Taxonomy" id="419477"/>
    <lineage>
        <taxon>Bacteria</taxon>
        <taxon>Bacillati</taxon>
        <taxon>Actinomycetota</taxon>
        <taxon>Actinomycetes</taxon>
        <taxon>Mycobacteriales</taxon>
        <taxon>Nocardiaceae</taxon>
        <taxon>Nocardia</taxon>
    </lineage>
</organism>
<dbReference type="InterPro" id="IPR016215">
    <property type="entry name" value="NTA_MOA"/>
</dbReference>
<dbReference type="InterPro" id="IPR051260">
    <property type="entry name" value="Diverse_substr_monoxygenases"/>
</dbReference>
<dbReference type="Pfam" id="PF00296">
    <property type="entry name" value="Bac_luciferase"/>
    <property type="match status" value="1"/>
</dbReference>
<dbReference type="InterPro" id="IPR011251">
    <property type="entry name" value="Luciferase-like_dom"/>
</dbReference>
<dbReference type="NCBIfam" id="TIGR03860">
    <property type="entry name" value="FMN_nitrolo"/>
    <property type="match status" value="1"/>
</dbReference>
<dbReference type="AlphaFoldDB" id="A0A846XC03"/>
<accession>A0A846XC03</accession>
<keyword evidence="9" id="KW-1185">Reference proteome</keyword>
<keyword evidence="4 8" id="KW-0503">Monooxygenase</keyword>
<dbReference type="EMBL" id="JAAXOO010000002">
    <property type="protein sequence ID" value="NKY33462.1"/>
    <property type="molecule type" value="Genomic_DNA"/>
</dbReference>
<evidence type="ECO:0000256" key="4">
    <source>
        <dbReference type="ARBA" id="ARBA00023033"/>
    </source>
</evidence>
<dbReference type="Proteomes" id="UP000565715">
    <property type="component" value="Unassembled WGS sequence"/>
</dbReference>
<feature type="binding site" evidence="6">
    <location>
        <position position="159"/>
    </location>
    <ligand>
        <name>FMN</name>
        <dbReference type="ChEBI" id="CHEBI:58210"/>
    </ligand>
</feature>
<feature type="binding site" evidence="6">
    <location>
        <position position="105"/>
    </location>
    <ligand>
        <name>FMN</name>
        <dbReference type="ChEBI" id="CHEBI:58210"/>
    </ligand>
</feature>
<dbReference type="PIRSF" id="PIRSF000337">
    <property type="entry name" value="NTA_MOA"/>
    <property type="match status" value="1"/>
</dbReference>
<reference evidence="8 9" key="1">
    <citation type="submission" date="2020-04" db="EMBL/GenBank/DDBJ databases">
        <title>MicrobeNet Type strains.</title>
        <authorList>
            <person name="Nicholson A.C."/>
        </authorList>
    </citation>
    <scope>NUCLEOTIDE SEQUENCE [LARGE SCALE GENOMIC DNA]</scope>
    <source>
        <strain evidence="8 9">DSM 45078</strain>
    </source>
</reference>
<evidence type="ECO:0000313" key="8">
    <source>
        <dbReference type="EMBL" id="NKY33462.1"/>
    </source>
</evidence>
<gene>
    <name evidence="8" type="ORF">HGA13_10310</name>
</gene>
<dbReference type="RefSeq" id="WP_068039842.1">
    <property type="nucleotide sequence ID" value="NZ_JAAXOO010000002.1"/>
</dbReference>
<protein>
    <submittedName>
        <fullName evidence="8">NtaA/DmoA family FMN-dependent monooxygenase</fullName>
        <ecNumber evidence="8">1.14.-.-</ecNumber>
    </submittedName>
</protein>
<comment type="caution">
    <text evidence="8">The sequence shown here is derived from an EMBL/GenBank/DDBJ whole genome shotgun (WGS) entry which is preliminary data.</text>
</comment>
<proteinExistence type="inferred from homology"/>
<evidence type="ECO:0000256" key="5">
    <source>
        <dbReference type="ARBA" id="ARBA00033748"/>
    </source>
</evidence>
<dbReference type="PANTHER" id="PTHR30011">
    <property type="entry name" value="ALKANESULFONATE MONOOXYGENASE-RELATED"/>
    <property type="match status" value="1"/>
</dbReference>
<dbReference type="InterPro" id="IPR036661">
    <property type="entry name" value="Luciferase-like_sf"/>
</dbReference>
<feature type="domain" description="Luciferase-like" evidence="7">
    <location>
        <begin position="28"/>
        <end position="397"/>
    </location>
</feature>
<sequence>MPRELLYNAFLHLTPNHHSHGYWRTPEGQVQYGYSKLDPYVEIVKTLERGRFDTLFIADVSGVYDLDFGDGTASIRAGSQFPEPDPVTIVSALGLVTEHLGIAVTSNIIQSHPFAFARQLSSLDHFTGGRVGWNIVTSYLRNGFQNFGYEDIVGHDERYEWAQEYVDVTYKLWEKSWEDGAVLHDPETNRFFDPEKIHRIDHRGPRYSVAGPHIVEPSPQRTPVLFQAGNSPIGREFAVRNAEVTFLPSVTPEAARRDIAVLDDLARAQGRDPASLKKIVQLSTVIGSTEEEALRKQRHLHDNTDFAALQAFYSGGTGIDFFGLDPATTLTELQERASFGEHVRSTLRAAADADHGNGAPVTWGDYLLRHALLPGRFAGTPEQIADEVQRWADAGVDGFNVVPITTLGWWDEWVDHVLPVLQRRGLAQREYHPGTLREKLFRKEAAIDPTHRAHTVTLGGDRTVRA</sequence>
<feature type="binding site" evidence="6">
    <location>
        <position position="231"/>
    </location>
    <ligand>
        <name>FMN</name>
        <dbReference type="ChEBI" id="CHEBI:58210"/>
    </ligand>
</feature>
<keyword evidence="2 6" id="KW-0288">FMN</keyword>
<keyword evidence="1 6" id="KW-0285">Flavoprotein</keyword>
<feature type="binding site" evidence="6">
    <location>
        <position position="59"/>
    </location>
    <ligand>
        <name>FMN</name>
        <dbReference type="ChEBI" id="CHEBI:58210"/>
    </ligand>
</feature>